<organism evidence="1 2">
    <name type="scientific">Cohnella ginsengisoli</name>
    <dbReference type="NCBI Taxonomy" id="425004"/>
    <lineage>
        <taxon>Bacteria</taxon>
        <taxon>Bacillati</taxon>
        <taxon>Bacillota</taxon>
        <taxon>Bacilli</taxon>
        <taxon>Bacillales</taxon>
        <taxon>Paenibacillaceae</taxon>
        <taxon>Cohnella</taxon>
    </lineage>
</organism>
<proteinExistence type="predicted"/>
<protein>
    <submittedName>
        <fullName evidence="1">Uncharacterized protein</fullName>
    </submittedName>
</protein>
<sequence>MSFASGVGAASATVGYGLNRADWSYIPGGVISGTALIRPDFPELLVFPYLWQQVEYVLGGGSSHFMFIALAAQQLTSGK</sequence>
<name>A0A9X4KC47_9BACL</name>
<dbReference type="Proteomes" id="UP001153387">
    <property type="component" value="Unassembled WGS sequence"/>
</dbReference>
<evidence type="ECO:0000313" key="1">
    <source>
        <dbReference type="EMBL" id="MDG0789419.1"/>
    </source>
</evidence>
<dbReference type="RefSeq" id="WP_277563370.1">
    <property type="nucleotide sequence ID" value="NZ_JAPDHZ010000002.1"/>
</dbReference>
<comment type="caution">
    <text evidence="1">The sequence shown here is derived from an EMBL/GenBank/DDBJ whole genome shotgun (WGS) entry which is preliminary data.</text>
</comment>
<gene>
    <name evidence="1" type="ORF">OMP38_00065</name>
</gene>
<accession>A0A9X4KC47</accession>
<dbReference type="AlphaFoldDB" id="A0A9X4KC47"/>
<keyword evidence="2" id="KW-1185">Reference proteome</keyword>
<reference evidence="1 2" key="1">
    <citation type="submission" date="2022-10" db="EMBL/GenBank/DDBJ databases">
        <title>Comparative genomic analysis of Cohnella hashimotonis sp. nov., isolated from the International Space Station.</title>
        <authorList>
            <person name="Simpson A."/>
            <person name="Venkateswaran K."/>
        </authorList>
    </citation>
    <scope>NUCLEOTIDE SEQUENCE [LARGE SCALE GENOMIC DNA]</scope>
    <source>
        <strain evidence="1 2">DSM 18997</strain>
    </source>
</reference>
<evidence type="ECO:0000313" key="2">
    <source>
        <dbReference type="Proteomes" id="UP001153387"/>
    </source>
</evidence>
<dbReference type="EMBL" id="JAPDHZ010000002">
    <property type="protein sequence ID" value="MDG0789419.1"/>
    <property type="molecule type" value="Genomic_DNA"/>
</dbReference>